<keyword evidence="5 8" id="KW-0057">Aromatic amino acid biosynthesis</keyword>
<dbReference type="NCBIfam" id="TIGR01358">
    <property type="entry name" value="DAHP_synth_II"/>
    <property type="match status" value="1"/>
</dbReference>
<dbReference type="EC" id="2.5.1.54" evidence="8"/>
<name>A0A9P9Z8N1_9POAL</name>
<evidence type="ECO:0000313" key="9">
    <source>
        <dbReference type="EMBL" id="KAJ1684103.1"/>
    </source>
</evidence>
<feature type="binding site" evidence="7">
    <location>
        <position position="155"/>
    </location>
    <ligand>
        <name>phosphoenolpyruvate</name>
        <dbReference type="ChEBI" id="CHEBI:58702"/>
    </ligand>
</feature>
<dbReference type="AlphaFoldDB" id="A0A9P9Z8N1"/>
<feature type="binding site" evidence="7">
    <location>
        <position position="440"/>
    </location>
    <ligand>
        <name>Mn(2+)</name>
        <dbReference type="ChEBI" id="CHEBI:29035"/>
    </ligand>
</feature>
<dbReference type="EMBL" id="JAMQYH010000043">
    <property type="protein sequence ID" value="KAJ1684103.1"/>
    <property type="molecule type" value="Genomic_DNA"/>
</dbReference>
<dbReference type="GO" id="GO:0009073">
    <property type="term" value="P:aromatic amino acid family biosynthetic process"/>
    <property type="evidence" value="ECO:0007669"/>
    <property type="project" value="UniProtKB-KW"/>
</dbReference>
<evidence type="ECO:0000256" key="7">
    <source>
        <dbReference type="PIRSR" id="PIRSR602480-1"/>
    </source>
</evidence>
<evidence type="ECO:0000256" key="8">
    <source>
        <dbReference type="RuleBase" id="RU363071"/>
    </source>
</evidence>
<comment type="similarity">
    <text evidence="2 8">Belongs to the class-II DAHP synthase family.</text>
</comment>
<reference evidence="9" key="1">
    <citation type="journal article" date="2022" name="Cell">
        <title>Repeat-based holocentromeres influence genome architecture and karyotype evolution.</title>
        <authorList>
            <person name="Hofstatter P.G."/>
            <person name="Thangavel G."/>
            <person name="Lux T."/>
            <person name="Neumann P."/>
            <person name="Vondrak T."/>
            <person name="Novak P."/>
            <person name="Zhang M."/>
            <person name="Costa L."/>
            <person name="Castellani M."/>
            <person name="Scott A."/>
            <person name="Toegelov H."/>
            <person name="Fuchs J."/>
            <person name="Mata-Sucre Y."/>
            <person name="Dias Y."/>
            <person name="Vanzela A.L.L."/>
            <person name="Huettel B."/>
            <person name="Almeida C.C.S."/>
            <person name="Simkova H."/>
            <person name="Souza G."/>
            <person name="Pedrosa-Harand A."/>
            <person name="Macas J."/>
            <person name="Mayer K.F.X."/>
            <person name="Houben A."/>
            <person name="Marques A."/>
        </authorList>
    </citation>
    <scope>NUCLEOTIDE SEQUENCE</scope>
    <source>
        <strain evidence="9">RhyBre1mFocal</strain>
    </source>
</reference>
<organism evidence="9 10">
    <name type="scientific">Rhynchospora breviuscula</name>
    <dbReference type="NCBI Taxonomy" id="2022672"/>
    <lineage>
        <taxon>Eukaryota</taxon>
        <taxon>Viridiplantae</taxon>
        <taxon>Streptophyta</taxon>
        <taxon>Embryophyta</taxon>
        <taxon>Tracheophyta</taxon>
        <taxon>Spermatophyta</taxon>
        <taxon>Magnoliopsida</taxon>
        <taxon>Liliopsida</taxon>
        <taxon>Poales</taxon>
        <taxon>Cyperaceae</taxon>
        <taxon>Cyperoideae</taxon>
        <taxon>Rhynchosporeae</taxon>
        <taxon>Rhynchospora</taxon>
    </lineage>
</organism>
<dbReference type="GO" id="GO:0008652">
    <property type="term" value="P:amino acid biosynthetic process"/>
    <property type="evidence" value="ECO:0007669"/>
    <property type="project" value="UniProtKB-KW"/>
</dbReference>
<feature type="binding site" evidence="7">
    <location>
        <begin position="312"/>
        <end position="313"/>
    </location>
    <ligand>
        <name>phosphoenolpyruvate</name>
        <dbReference type="ChEBI" id="CHEBI:58702"/>
    </ligand>
</feature>
<dbReference type="GO" id="GO:0003849">
    <property type="term" value="F:3-deoxy-7-phosphoheptulonate synthase activity"/>
    <property type="evidence" value="ECO:0007669"/>
    <property type="project" value="UniProtKB-EC"/>
</dbReference>
<sequence length="492" mass="53630">MSDPEIRAIAHEVVFNSGGEPISATDIGELITRVTNELPHPDDVSRVSARLVAGGWPLADPHAGQPTYPDPDAVAASVARLRTLPPLVFAGECDELREKMAAVGRGEAFLLQGGDCAETFDGVTADNVRNKLRVLLQMSVVLTYAASVPVVKLGRLAGQYAKPRSSDLETRDGVTLPAYRGDAVNGFDFTPESRIPDPGRLLDVYHASAATLNLVRAFVTGGYADLRQVHTWNTDFVKTSAVGQRYEQMAAEIDRALSFMNAIGADPEELRRVDFHSSHEALLLEYEHAMTRTDSRTGAPYNVSGHFVWIGERTRQLDGAHVEYFRHLRNPIGVKLGPTASADDAIALARTLNPDNEPGRLTFITRFGAGRIRDGLPPVLEKVTAEGISVSWVCDPMHGNTFEASNGYKTRRFEDVIAEVQGFFDVHRAVGTWPGGILVEMTGDDVTECIGGGEELTEAGLAHRYESVVDPRLNRVQSLELAYLVAEMLRDA</sequence>
<keyword evidence="7" id="KW-0170">Cobalt</keyword>
<dbReference type="Pfam" id="PF01474">
    <property type="entry name" value="DAHP_synth_2"/>
    <property type="match status" value="1"/>
</dbReference>
<evidence type="ECO:0000256" key="5">
    <source>
        <dbReference type="ARBA" id="ARBA00023141"/>
    </source>
</evidence>
<evidence type="ECO:0000256" key="6">
    <source>
        <dbReference type="ARBA" id="ARBA00047508"/>
    </source>
</evidence>
<evidence type="ECO:0000256" key="1">
    <source>
        <dbReference type="ARBA" id="ARBA00004688"/>
    </source>
</evidence>
<evidence type="ECO:0000313" key="10">
    <source>
        <dbReference type="Proteomes" id="UP001151287"/>
    </source>
</evidence>
<keyword evidence="4 8" id="KW-0808">Transferase</keyword>
<keyword evidence="3 8" id="KW-0028">Amino-acid biosynthesis</keyword>
<dbReference type="InterPro" id="IPR013785">
    <property type="entry name" value="Aldolase_TIM"/>
</dbReference>
<feature type="binding site" evidence="7">
    <location>
        <position position="470"/>
    </location>
    <ligand>
        <name>Mn(2+)</name>
        <dbReference type="ChEBI" id="CHEBI:29035"/>
    </ligand>
</feature>
<dbReference type="SUPFAM" id="SSF51569">
    <property type="entry name" value="Aldolase"/>
    <property type="match status" value="1"/>
</dbReference>
<evidence type="ECO:0000256" key="4">
    <source>
        <dbReference type="ARBA" id="ARBA00022679"/>
    </source>
</evidence>
<dbReference type="Gene3D" id="3.20.20.70">
    <property type="entry name" value="Aldolase class I"/>
    <property type="match status" value="1"/>
</dbReference>
<comment type="catalytic activity">
    <reaction evidence="6 8">
        <text>D-erythrose 4-phosphate + phosphoenolpyruvate + H2O = 7-phospho-2-dehydro-3-deoxy-D-arabino-heptonate + phosphate</text>
        <dbReference type="Rhea" id="RHEA:14717"/>
        <dbReference type="ChEBI" id="CHEBI:15377"/>
        <dbReference type="ChEBI" id="CHEBI:16897"/>
        <dbReference type="ChEBI" id="CHEBI:43474"/>
        <dbReference type="ChEBI" id="CHEBI:58394"/>
        <dbReference type="ChEBI" id="CHEBI:58702"/>
        <dbReference type="EC" id="2.5.1.54"/>
    </reaction>
</comment>
<keyword evidence="7" id="KW-0464">Manganese</keyword>
<keyword evidence="8" id="KW-0809">Transit peptide</keyword>
<dbReference type="InterPro" id="IPR002480">
    <property type="entry name" value="DAHP_synth_2"/>
</dbReference>
<dbReference type="PANTHER" id="PTHR21337">
    <property type="entry name" value="PHOSPHO-2-DEHYDRO-3-DEOXYHEPTONATE ALDOLASE 1, 2"/>
    <property type="match status" value="1"/>
</dbReference>
<keyword evidence="8" id="KW-0934">Plastid</keyword>
<dbReference type="PANTHER" id="PTHR21337:SF0">
    <property type="entry name" value="PHOSPHO-2-DEHYDRO-3-DEOXYHEPTONATE ALDOLASE"/>
    <property type="match status" value="1"/>
</dbReference>
<protein>
    <recommendedName>
        <fullName evidence="8">Phospho-2-dehydro-3-deoxyheptonate aldolase</fullName>
        <ecNumber evidence="8">2.5.1.54</ecNumber>
    </recommendedName>
</protein>
<keyword evidence="8" id="KW-0150">Chloroplast</keyword>
<accession>A0A9P9Z8N1</accession>
<comment type="subcellular location">
    <subcellularLocation>
        <location evidence="8">Plastid</location>
        <location evidence="8">Chloroplast</location>
    </subcellularLocation>
</comment>
<comment type="pathway">
    <text evidence="1 8">Metabolic intermediate biosynthesis; chorismate biosynthesis; chorismate from D-erythrose 4-phosphate and phosphoenolpyruvate: step 1/7.</text>
</comment>
<dbReference type="Pfam" id="PF11829">
    <property type="entry name" value="DUF3349"/>
    <property type="match status" value="1"/>
</dbReference>
<evidence type="ECO:0000256" key="3">
    <source>
        <dbReference type="ARBA" id="ARBA00022605"/>
    </source>
</evidence>
<feature type="binding site" evidence="7">
    <location>
        <position position="366"/>
    </location>
    <ligand>
        <name>phosphoenolpyruvate</name>
        <dbReference type="ChEBI" id="CHEBI:58702"/>
    </ligand>
</feature>
<keyword evidence="7" id="KW-0104">Cadmium</keyword>
<dbReference type="GO" id="GO:0009507">
    <property type="term" value="C:chloroplast"/>
    <property type="evidence" value="ECO:0007669"/>
    <property type="project" value="UniProtKB-SubCell"/>
</dbReference>
<proteinExistence type="inferred from homology"/>
<dbReference type="Proteomes" id="UP001151287">
    <property type="component" value="Unassembled WGS sequence"/>
</dbReference>
<feature type="binding site" evidence="7">
    <location>
        <position position="398"/>
    </location>
    <ligand>
        <name>Mn(2+)</name>
        <dbReference type="ChEBI" id="CHEBI:29035"/>
    </ligand>
</feature>
<dbReference type="InterPro" id="IPR021784">
    <property type="entry name" value="DUF3349"/>
</dbReference>
<feature type="binding site" evidence="7">
    <location>
        <position position="116"/>
    </location>
    <ligand>
        <name>Mn(2+)</name>
        <dbReference type="ChEBI" id="CHEBI:29035"/>
    </ligand>
</feature>
<comment type="caution">
    <text evidence="9">The sequence shown here is derived from an EMBL/GenBank/DDBJ whole genome shotgun (WGS) entry which is preliminary data.</text>
</comment>
<evidence type="ECO:0000256" key="2">
    <source>
        <dbReference type="ARBA" id="ARBA00008911"/>
    </source>
</evidence>
<gene>
    <name evidence="9" type="ORF">LUZ63_020672</name>
</gene>
<dbReference type="OrthoDB" id="2338at2759"/>
<dbReference type="Gene3D" id="1.10.10.2390">
    <property type="match status" value="1"/>
</dbReference>
<comment type="cofactor">
    <cofactor evidence="7">
        <name>Mn(2+)</name>
        <dbReference type="ChEBI" id="CHEBI:29035"/>
    </cofactor>
    <cofactor evidence="7">
        <name>Co(2+)</name>
        <dbReference type="ChEBI" id="CHEBI:48828"/>
    </cofactor>
    <cofactor evidence="7">
        <name>Cd(2+)</name>
        <dbReference type="ChEBI" id="CHEBI:48775"/>
    </cofactor>
    <text evidence="7">Binds 1 divalent cation per subunit. The enzyme is active with manganese, cobalt or cadmium ions.</text>
</comment>
<keyword evidence="10" id="KW-1185">Reference proteome</keyword>
<feature type="binding site" evidence="7">
    <location>
        <position position="335"/>
    </location>
    <ligand>
        <name>phosphoenolpyruvate</name>
        <dbReference type="ChEBI" id="CHEBI:58702"/>
    </ligand>
</feature>